<reference evidence="9 10" key="1">
    <citation type="journal article" date="2024" name="Commun. Biol.">
        <title>Comparative genomic analysis of thermophilic fungi reveals convergent evolutionary adaptations and gene losses.</title>
        <authorList>
            <person name="Steindorff A.S."/>
            <person name="Aguilar-Pontes M.V."/>
            <person name="Robinson A.J."/>
            <person name="Andreopoulos B."/>
            <person name="LaButti K."/>
            <person name="Kuo A."/>
            <person name="Mondo S."/>
            <person name="Riley R."/>
            <person name="Otillar R."/>
            <person name="Haridas S."/>
            <person name="Lipzen A."/>
            <person name="Grimwood J."/>
            <person name="Schmutz J."/>
            <person name="Clum A."/>
            <person name="Reid I.D."/>
            <person name="Moisan M.C."/>
            <person name="Butler G."/>
            <person name="Nguyen T.T.M."/>
            <person name="Dewar K."/>
            <person name="Conant G."/>
            <person name="Drula E."/>
            <person name="Henrissat B."/>
            <person name="Hansel C."/>
            <person name="Singer S."/>
            <person name="Hutchinson M.I."/>
            <person name="de Vries R.P."/>
            <person name="Natvig D.O."/>
            <person name="Powell A.J."/>
            <person name="Tsang A."/>
            <person name="Grigoriev I.V."/>
        </authorList>
    </citation>
    <scope>NUCLEOTIDE SEQUENCE [LARGE SCALE GENOMIC DNA]</scope>
    <source>
        <strain evidence="9 10">CBS 494.80</strain>
    </source>
</reference>
<dbReference type="InterPro" id="IPR000961">
    <property type="entry name" value="AGC-kinase_C"/>
</dbReference>
<dbReference type="PROSITE" id="PS51285">
    <property type="entry name" value="AGC_KINASE_CTER"/>
    <property type="match status" value="1"/>
</dbReference>
<keyword evidence="10" id="KW-1185">Reference proteome</keyword>
<feature type="domain" description="AGC-kinase C-terminal" evidence="8">
    <location>
        <begin position="738"/>
        <end position="802"/>
    </location>
</feature>
<dbReference type="Pfam" id="PF25053">
    <property type="entry name" value="DUF7791"/>
    <property type="match status" value="1"/>
</dbReference>
<sequence>MDPLTALSVAGTIVQFVDFGTKLLTHATELYHSSRGALRSNDEIELVTTDLRGLITKLRQPYHSGRDTEPLSDDDLQQTTFQKLCDEATKLAEELAGRLDKLKVKNGKNKIWQSLKQAIEAVWTEKEIAEILKRLLSFKNALETRVLFSIRYIIVLLLAGKAGLTILPREKLDSQSIRTSCRFDALDQQTQQILLSIIESSGSTTNRISREIREQMAEQTIVFTQILSRLTSFNRDGHLRVRSTIFEELRKESDANTNNNEMVIDNIGEIVAAVEMLDVSDAAEHRTRNSVQREILRHLRYATMSERYEEVLEAHAETFEWAFYDSTAEQQTWHNLSQWLRTDGGIYWVSGKAGSGKSTFMKHIYDENRTREQLKEWAKDVPLCLATFFFWNSGNKEQKSQSGLLRSLLFQILEKHRELGPVMFPATWTKLYRKAVKQALELDEATGTESWSLKHLMVAFRALICQKVVPLKICFLVDGLDEFDGDHEEIVNLFQEISQFQSIKVCLSSRPLVVFQSLLEGYPGLRLQNLTYPDIQRYVQDKLAGNSAFRGLAEEEEEAAPALVREIVEKADGVFLWVRLVVGSLLNGIRNRDEMCHLRARLRLLPKELEPLYGRLMDMVEPIYLVWVSKAFQILRNNRDLAELPFPEPSPRVRGVRSLNVLAFYLSMENDSHVANYKNLSKERLNSILKAKCRDTIVHLTARCAGFLEVSTVKTTGETGPDSFLRYFHRTAKDFLHSDVYWSRLQTQTINSTFNPNVSMMQSCTMQAFFKYKSDQEASSDRNKMSFAGFSVDIDPQEREIDTETIALAKDFMIYAHNADRQSETLDIQLEMIDRFNKFLVPTWIGKVFPSLFGFASYLELAAIYNLRGYVLSKINQQSGEEATRNACALLTYILPDTDCHASYGLPLPQVEMVSLLLRLGADPNKGIYSRSPWENTLRFFTKYAEHKPDEINSWTDELQSSYNANESRPLQLRYVQIMNILLASGVKSLACRISTDYLGQEVAIHSAHCTAADFLGKNFPVEAALILRAHQCSLRLQILKRPWIQSEEDDECEAELSRPKKQRRPKKSKKRSQLLQIGVGT</sequence>
<feature type="compositionally biased region" description="Basic residues" evidence="7">
    <location>
        <begin position="1060"/>
        <end position="1073"/>
    </location>
</feature>
<comment type="caution">
    <text evidence="9">The sequence shown here is derived from an EMBL/GenBank/DDBJ whole genome shotgun (WGS) entry which is preliminary data.</text>
</comment>
<evidence type="ECO:0000256" key="3">
    <source>
        <dbReference type="ARBA" id="ARBA00022737"/>
    </source>
</evidence>
<dbReference type="InterPro" id="IPR027417">
    <property type="entry name" value="P-loop_NTPase"/>
</dbReference>
<dbReference type="InterPro" id="IPR056884">
    <property type="entry name" value="NPHP3-like_N"/>
</dbReference>
<dbReference type="Pfam" id="PF24883">
    <property type="entry name" value="NPHP3_N"/>
    <property type="match status" value="1"/>
</dbReference>
<dbReference type="Gene3D" id="3.40.50.300">
    <property type="entry name" value="P-loop containing nucleotide triphosphate hydrolases"/>
    <property type="match status" value="1"/>
</dbReference>
<keyword evidence="1" id="KW-0723">Serine/threonine-protein kinase</keyword>
<evidence type="ECO:0000256" key="4">
    <source>
        <dbReference type="ARBA" id="ARBA00022741"/>
    </source>
</evidence>
<evidence type="ECO:0000313" key="9">
    <source>
        <dbReference type="EMBL" id="KAL2061695.1"/>
    </source>
</evidence>
<feature type="region of interest" description="Disordered" evidence="7">
    <location>
        <begin position="1047"/>
        <end position="1082"/>
    </location>
</feature>
<keyword evidence="4" id="KW-0547">Nucleotide-binding</keyword>
<evidence type="ECO:0000259" key="8">
    <source>
        <dbReference type="PROSITE" id="PS51285"/>
    </source>
</evidence>
<keyword evidence="2" id="KW-0808">Transferase</keyword>
<dbReference type="PANTHER" id="PTHR10039:SF5">
    <property type="entry name" value="NACHT DOMAIN-CONTAINING PROTEIN"/>
    <property type="match status" value="1"/>
</dbReference>
<dbReference type="SUPFAM" id="SSF52540">
    <property type="entry name" value="P-loop containing nucleoside triphosphate hydrolases"/>
    <property type="match status" value="1"/>
</dbReference>
<evidence type="ECO:0000256" key="6">
    <source>
        <dbReference type="ARBA" id="ARBA00022840"/>
    </source>
</evidence>
<keyword evidence="6" id="KW-0067">ATP-binding</keyword>
<keyword evidence="5" id="KW-0418">Kinase</keyword>
<accession>A0ABR4BVP7</accession>
<evidence type="ECO:0000256" key="7">
    <source>
        <dbReference type="SAM" id="MobiDB-lite"/>
    </source>
</evidence>
<dbReference type="PANTHER" id="PTHR10039">
    <property type="entry name" value="AMELOGENIN"/>
    <property type="match status" value="1"/>
</dbReference>
<keyword evidence="3" id="KW-0677">Repeat</keyword>
<dbReference type="EMBL" id="JAZHXI010000018">
    <property type="protein sequence ID" value="KAL2061695.1"/>
    <property type="molecule type" value="Genomic_DNA"/>
</dbReference>
<evidence type="ECO:0000256" key="1">
    <source>
        <dbReference type="ARBA" id="ARBA00022527"/>
    </source>
</evidence>
<protein>
    <recommendedName>
        <fullName evidence="8">AGC-kinase C-terminal domain-containing protein</fullName>
    </recommendedName>
</protein>
<organism evidence="9 10">
    <name type="scientific">Oculimacula yallundae</name>
    <dbReference type="NCBI Taxonomy" id="86028"/>
    <lineage>
        <taxon>Eukaryota</taxon>
        <taxon>Fungi</taxon>
        <taxon>Dikarya</taxon>
        <taxon>Ascomycota</taxon>
        <taxon>Pezizomycotina</taxon>
        <taxon>Leotiomycetes</taxon>
        <taxon>Helotiales</taxon>
        <taxon>Ploettnerulaceae</taxon>
        <taxon>Oculimacula</taxon>
    </lineage>
</organism>
<proteinExistence type="predicted"/>
<dbReference type="Proteomes" id="UP001595075">
    <property type="component" value="Unassembled WGS sequence"/>
</dbReference>
<gene>
    <name evidence="9" type="ORF">VTL71DRAFT_7073</name>
</gene>
<evidence type="ECO:0000256" key="5">
    <source>
        <dbReference type="ARBA" id="ARBA00022777"/>
    </source>
</evidence>
<name>A0ABR4BVP7_9HELO</name>
<evidence type="ECO:0000256" key="2">
    <source>
        <dbReference type="ARBA" id="ARBA00022679"/>
    </source>
</evidence>
<evidence type="ECO:0000313" key="10">
    <source>
        <dbReference type="Proteomes" id="UP001595075"/>
    </source>
</evidence>
<dbReference type="InterPro" id="IPR056693">
    <property type="entry name" value="DUF7791"/>
</dbReference>